<proteinExistence type="predicted"/>
<dbReference type="Proteomes" id="UP000485058">
    <property type="component" value="Unassembled WGS sequence"/>
</dbReference>
<feature type="compositionally biased region" description="Low complexity" evidence="1">
    <location>
        <begin position="97"/>
        <end position="108"/>
    </location>
</feature>
<organism evidence="2 3">
    <name type="scientific">Haematococcus lacustris</name>
    <name type="common">Green alga</name>
    <name type="synonym">Haematococcus pluvialis</name>
    <dbReference type="NCBI Taxonomy" id="44745"/>
    <lineage>
        <taxon>Eukaryota</taxon>
        <taxon>Viridiplantae</taxon>
        <taxon>Chlorophyta</taxon>
        <taxon>core chlorophytes</taxon>
        <taxon>Chlorophyceae</taxon>
        <taxon>CS clade</taxon>
        <taxon>Chlamydomonadales</taxon>
        <taxon>Haematococcaceae</taxon>
        <taxon>Haematococcus</taxon>
    </lineage>
</organism>
<feature type="region of interest" description="Disordered" evidence="1">
    <location>
        <begin position="360"/>
        <end position="420"/>
    </location>
</feature>
<accession>A0A699YFV6</accession>
<comment type="caution">
    <text evidence="2">The sequence shown here is derived from an EMBL/GenBank/DDBJ whole genome shotgun (WGS) entry which is preliminary data.</text>
</comment>
<name>A0A699YFV6_HAELA</name>
<evidence type="ECO:0000256" key="1">
    <source>
        <dbReference type="SAM" id="MobiDB-lite"/>
    </source>
</evidence>
<protein>
    <submittedName>
        <fullName evidence="2">Uncharacterized protein</fullName>
    </submittedName>
</protein>
<sequence length="504" mass="51334">MKKKVRDWVKSVGKQLTGRFKAMPKQHGPHLLVLEALVGPAVMGQGHLSPLLHQPLLPAAEAQLGQRLEAGQAVAAAAIKKRLTIEPSMAAGVSQPGGAAAASRLGTAAEGGPGPSQPAAGMGGAPDEDDPEVSQPAAAPAHAGQCDGGSVMMAVWCGSVMVAEWWWQCDDGSVMVAVWTQLNGFTDRSLEYLPKPLALQFKLDQGGVDTVELLVVLAQCVEQGQAKERLLVLEVQTLTEAAASVGHATPGEPARVLGNSGAGGRLLVAAAMAPPIQAQCVEQGQAKERLLVLEVQTLTEAAASVGHATPGEPARVLGNSGAGGRLLVAAAMAPPIQGQQRPCEQQVAAYGHVAAGITKTITPPEGEEGSLGPGYRTAPAQDRERMEVATAALPESPAPAGMAGAPDEGDPEVSQPAAAHAGLDPGSGQDVINLTQEGPAADQGTGAMQLLPRAAVPAPAPPPELPGASGQCDGGSVMMAVWCGSVMVAEWWWQCDDGSVMVAV</sequence>
<dbReference type="AlphaFoldDB" id="A0A699YFV6"/>
<keyword evidence="3" id="KW-1185">Reference proteome</keyword>
<evidence type="ECO:0000313" key="3">
    <source>
        <dbReference type="Proteomes" id="UP000485058"/>
    </source>
</evidence>
<gene>
    <name evidence="2" type="ORF">HaLaN_00375</name>
</gene>
<feature type="region of interest" description="Disordered" evidence="1">
    <location>
        <begin position="92"/>
        <end position="142"/>
    </location>
</feature>
<dbReference type="EMBL" id="BLLF01000011">
    <property type="protein sequence ID" value="GFH05844.1"/>
    <property type="molecule type" value="Genomic_DNA"/>
</dbReference>
<reference evidence="2 3" key="1">
    <citation type="submission" date="2020-02" db="EMBL/GenBank/DDBJ databases">
        <title>Draft genome sequence of Haematococcus lacustris strain NIES-144.</title>
        <authorList>
            <person name="Morimoto D."/>
            <person name="Nakagawa S."/>
            <person name="Yoshida T."/>
            <person name="Sawayama S."/>
        </authorList>
    </citation>
    <scope>NUCLEOTIDE SEQUENCE [LARGE SCALE GENOMIC DNA]</scope>
    <source>
        <strain evidence="2 3">NIES-144</strain>
    </source>
</reference>
<evidence type="ECO:0000313" key="2">
    <source>
        <dbReference type="EMBL" id="GFH05844.1"/>
    </source>
</evidence>